<feature type="coiled-coil region" evidence="6">
    <location>
        <begin position="242"/>
        <end position="283"/>
    </location>
</feature>
<comment type="catalytic activity">
    <reaction evidence="1">
        <text>ATP + protein L-histidine = ADP + protein N-phospho-L-histidine.</text>
        <dbReference type="EC" id="2.7.13.3"/>
    </reaction>
</comment>
<sequence length="547" mass="62355">MDILSYFEDRILDSKITVFNKENFFNLSTDLFCIIAKDGCYHQVNPAWEKVLGWKPENLIGHPWLEFVHPEDIVINQLPSEPELSWRWDNRYLHKDGSYRWLSWSLSTDRQGVIYAIAKDINQQVQQIEALETERQSLYNLLNQLPAFLYLQPNNYGIGFYNQRFQEVFGDPTGKLCYEAIAGLKQPCPVCPTFRVFDTNAPQLWEWVDSKTGNVYQIYDYPFKNMKGEPMVVEMGLDITAVKKAEVALRQREKELTEKNQQLAEALRQLKKAQSQLIQTEKMSSLGQLVAGVAHEINNPVSFINGNIIHAKEYIQQLLELLQLYQKEYPDPAPVIQSAIGANELEFITEDLKKLLDSMKMGSERIRDIVISLRNFSRLDEAEIKTVDIHSGIESTLLILQNRLKAKSNHPAIEIIKDYGQLPLVECYAGQLNQVLMNILTNAIDALENWSVINESKKPQISIRTLVLNCDSIAIEIADNGIGMSPEVQQRLFDPFFTTKPVGKGTGLGMSISYQIITEKHQGRLSCISSPGTGAKFIIEIPIQQIN</sequence>
<evidence type="ECO:0000256" key="6">
    <source>
        <dbReference type="SAM" id="Coils"/>
    </source>
</evidence>
<dbReference type="InterPro" id="IPR036890">
    <property type="entry name" value="HATPase_C_sf"/>
</dbReference>
<accession>A0ABR8KHX0</accession>
<dbReference type="PROSITE" id="PS50109">
    <property type="entry name" value="HIS_KIN"/>
    <property type="match status" value="1"/>
</dbReference>
<dbReference type="SUPFAM" id="SSF55785">
    <property type="entry name" value="PYP-like sensor domain (PAS domain)"/>
    <property type="match status" value="2"/>
</dbReference>
<dbReference type="InterPro" id="IPR035965">
    <property type="entry name" value="PAS-like_dom_sf"/>
</dbReference>
<dbReference type="InterPro" id="IPR000014">
    <property type="entry name" value="PAS"/>
</dbReference>
<evidence type="ECO:0000256" key="1">
    <source>
        <dbReference type="ARBA" id="ARBA00000085"/>
    </source>
</evidence>
<keyword evidence="3" id="KW-0597">Phosphoprotein</keyword>
<dbReference type="EC" id="2.7.13.3" evidence="2"/>
<dbReference type="InterPro" id="IPR005467">
    <property type="entry name" value="His_kinase_dom"/>
</dbReference>
<keyword evidence="4" id="KW-0418">Kinase</keyword>
<reference evidence="9 10" key="1">
    <citation type="journal article" date="2020" name="ISME J.">
        <title>Comparative genomics reveals insights into cyanobacterial evolution and habitat adaptation.</title>
        <authorList>
            <person name="Chen M.Y."/>
            <person name="Teng W.K."/>
            <person name="Zhao L."/>
            <person name="Hu C.X."/>
            <person name="Zhou Y.K."/>
            <person name="Han B.P."/>
            <person name="Song L.R."/>
            <person name="Shu W.S."/>
        </authorList>
    </citation>
    <scope>NUCLEOTIDE SEQUENCE [LARGE SCALE GENOMIC DNA]</scope>
    <source>
        <strain evidence="9 10">FACHB-159</strain>
    </source>
</reference>
<evidence type="ECO:0000256" key="4">
    <source>
        <dbReference type="ARBA" id="ARBA00022777"/>
    </source>
</evidence>
<dbReference type="InterPro" id="IPR003594">
    <property type="entry name" value="HATPase_dom"/>
</dbReference>
<dbReference type="SUPFAM" id="SSF47384">
    <property type="entry name" value="Homodimeric domain of signal transducing histidine kinase"/>
    <property type="match status" value="1"/>
</dbReference>
<dbReference type="PANTHER" id="PTHR43065:SF50">
    <property type="entry name" value="HISTIDINE KINASE"/>
    <property type="match status" value="1"/>
</dbReference>
<feature type="domain" description="PAS" evidence="8">
    <location>
        <begin position="38"/>
        <end position="72"/>
    </location>
</feature>
<dbReference type="Proteomes" id="UP000637383">
    <property type="component" value="Unassembled WGS sequence"/>
</dbReference>
<dbReference type="EMBL" id="JACJTU010000071">
    <property type="protein sequence ID" value="MBD2739159.1"/>
    <property type="molecule type" value="Genomic_DNA"/>
</dbReference>
<comment type="caution">
    <text evidence="9">The sequence shown here is derived from an EMBL/GenBank/DDBJ whole genome shotgun (WGS) entry which is preliminary data.</text>
</comment>
<dbReference type="PANTHER" id="PTHR43065">
    <property type="entry name" value="SENSOR HISTIDINE KINASE"/>
    <property type="match status" value="1"/>
</dbReference>
<evidence type="ECO:0000256" key="5">
    <source>
        <dbReference type="ARBA" id="ARBA00023012"/>
    </source>
</evidence>
<name>A0ABR8KHX0_9NOSO</name>
<proteinExistence type="predicted"/>
<dbReference type="SMART" id="SM00387">
    <property type="entry name" value="HATPase_c"/>
    <property type="match status" value="1"/>
</dbReference>
<gene>
    <name evidence="9" type="ORF">H6H03_35740</name>
</gene>
<keyword evidence="10" id="KW-1185">Reference proteome</keyword>
<dbReference type="NCBIfam" id="TIGR00229">
    <property type="entry name" value="sensory_box"/>
    <property type="match status" value="1"/>
</dbReference>
<dbReference type="SUPFAM" id="SSF55874">
    <property type="entry name" value="ATPase domain of HSP90 chaperone/DNA topoisomerase II/histidine kinase"/>
    <property type="match status" value="1"/>
</dbReference>
<dbReference type="Pfam" id="PF08447">
    <property type="entry name" value="PAS_3"/>
    <property type="match status" value="1"/>
</dbReference>
<evidence type="ECO:0000313" key="9">
    <source>
        <dbReference type="EMBL" id="MBD2739159.1"/>
    </source>
</evidence>
<dbReference type="CDD" id="cd00130">
    <property type="entry name" value="PAS"/>
    <property type="match status" value="1"/>
</dbReference>
<evidence type="ECO:0000313" key="10">
    <source>
        <dbReference type="Proteomes" id="UP000637383"/>
    </source>
</evidence>
<dbReference type="Pfam" id="PF02518">
    <property type="entry name" value="HATPase_c"/>
    <property type="match status" value="1"/>
</dbReference>
<dbReference type="PRINTS" id="PR00344">
    <property type="entry name" value="BCTRLSENSOR"/>
</dbReference>
<evidence type="ECO:0000256" key="2">
    <source>
        <dbReference type="ARBA" id="ARBA00012438"/>
    </source>
</evidence>
<dbReference type="InterPro" id="IPR036097">
    <property type="entry name" value="HisK_dim/P_sf"/>
</dbReference>
<dbReference type="SMART" id="SM00091">
    <property type="entry name" value="PAS"/>
    <property type="match status" value="1"/>
</dbReference>
<dbReference type="InterPro" id="IPR013655">
    <property type="entry name" value="PAS_fold_3"/>
</dbReference>
<dbReference type="InterPro" id="IPR003661">
    <property type="entry name" value="HisK_dim/P_dom"/>
</dbReference>
<keyword evidence="4" id="KW-0808">Transferase</keyword>
<protein>
    <recommendedName>
        <fullName evidence="2">histidine kinase</fullName>
        <ecNumber evidence="2">2.7.13.3</ecNumber>
    </recommendedName>
</protein>
<evidence type="ECO:0000256" key="3">
    <source>
        <dbReference type="ARBA" id="ARBA00022553"/>
    </source>
</evidence>
<organism evidence="9 10">
    <name type="scientific">Nostoc paludosum FACHB-159</name>
    <dbReference type="NCBI Taxonomy" id="2692908"/>
    <lineage>
        <taxon>Bacteria</taxon>
        <taxon>Bacillati</taxon>
        <taxon>Cyanobacteriota</taxon>
        <taxon>Cyanophyceae</taxon>
        <taxon>Nostocales</taxon>
        <taxon>Nostocaceae</taxon>
        <taxon>Nostoc</taxon>
    </lineage>
</organism>
<dbReference type="Gene3D" id="3.30.450.20">
    <property type="entry name" value="PAS domain"/>
    <property type="match status" value="2"/>
</dbReference>
<dbReference type="Gene3D" id="1.10.287.130">
    <property type="match status" value="1"/>
</dbReference>
<dbReference type="PROSITE" id="PS50112">
    <property type="entry name" value="PAS"/>
    <property type="match status" value="1"/>
</dbReference>
<dbReference type="CDD" id="cd00082">
    <property type="entry name" value="HisKA"/>
    <property type="match status" value="1"/>
</dbReference>
<dbReference type="InterPro" id="IPR004358">
    <property type="entry name" value="Sig_transdc_His_kin-like_C"/>
</dbReference>
<evidence type="ECO:0000259" key="8">
    <source>
        <dbReference type="PROSITE" id="PS50112"/>
    </source>
</evidence>
<keyword evidence="5" id="KW-0902">Two-component regulatory system</keyword>
<dbReference type="Gene3D" id="3.30.565.10">
    <property type="entry name" value="Histidine kinase-like ATPase, C-terminal domain"/>
    <property type="match status" value="1"/>
</dbReference>
<keyword evidence="6" id="KW-0175">Coiled coil</keyword>
<evidence type="ECO:0000259" key="7">
    <source>
        <dbReference type="PROSITE" id="PS50109"/>
    </source>
</evidence>
<feature type="domain" description="Histidine kinase" evidence="7">
    <location>
        <begin position="292"/>
        <end position="545"/>
    </location>
</feature>